<sequence length="819" mass="89510">MSAHAASANDDIITQIENAFGDNASSGSPQETPFESDEEESNGQSIAENPMFQSVSGGNNGNLFTPSLDTFQLIPLLNPGLPVVNNNNGNNNNNAEWTVFDDEDDESDIEDDSLLDTESDAPDSVSDPGDDHAPPRIATWRLNLTALSQIYNLYFTAYRDQIHISRPRSCVTSRLPPVADFVLKPGPSPAGLAVGGAVDESLPHQVNHLVIGNLGEDEILLMAYDDGDVIAYYTRHIEEAVRQKGVSRHTTSGIKPPTPFFQENVGKSAWGLAIHSQSRLIAVGSNLRKVDVFAFALAGQPCASLSPNLAHEPPELFRRIYWDSLRTINMNIGFLAHLVDPADPNTYIYLAAVEASLARRDANWHMTFDTGAEGHNIPNVTFSSKPNGDADKVVAVDVKGNIWLMDLWSLDSGPYTRIESIRRRQAPRSRWSFFRDDVRPRGWGVLVLPESSFLPTSRTFTELVGIKESQAKYAYSDKIGRFVDISAGADGILGSSGQHPWQRNGEDHRFAFNQHDRGDQAYARPWFDFHGQGWPSSSTLLSSPSTTLSPASARSLASPKSRGSPSRRAVKHDSPGGAARGEFPQASAHRAVPVLADGSSIMRTYELDVELRSHLRDDGVGIMFEDAIRQTRPAGAFIPSMRVSHERLSNLLHIPELCLVVAASMCGRVALITLTRPASSSGRPYSSSLSSPNATATNPFSSSSPRVRPTTPMTTPRKGSSQRAGFDADVPFARGFKIERILPTEEDEDKRLRPMCPLLGVAASPVPSDDVRRFGGARSGSSAACEGWPRRYRLMLQYYDLRILSYEISRGDADGLAIV</sequence>
<dbReference type="EMBL" id="JAGTJQ010000003">
    <property type="protein sequence ID" value="KAH7035131.1"/>
    <property type="molecule type" value="Genomic_DNA"/>
</dbReference>
<reference evidence="2" key="1">
    <citation type="journal article" date="2021" name="Nat. Commun.">
        <title>Genetic determinants of endophytism in the Arabidopsis root mycobiome.</title>
        <authorList>
            <person name="Mesny F."/>
            <person name="Miyauchi S."/>
            <person name="Thiergart T."/>
            <person name="Pickel B."/>
            <person name="Atanasova L."/>
            <person name="Karlsson M."/>
            <person name="Huettel B."/>
            <person name="Barry K.W."/>
            <person name="Haridas S."/>
            <person name="Chen C."/>
            <person name="Bauer D."/>
            <person name="Andreopoulos W."/>
            <person name="Pangilinan J."/>
            <person name="LaButti K."/>
            <person name="Riley R."/>
            <person name="Lipzen A."/>
            <person name="Clum A."/>
            <person name="Drula E."/>
            <person name="Henrissat B."/>
            <person name="Kohler A."/>
            <person name="Grigoriev I.V."/>
            <person name="Martin F.M."/>
            <person name="Hacquard S."/>
        </authorList>
    </citation>
    <scope>NUCLEOTIDE SEQUENCE</scope>
    <source>
        <strain evidence="2">MPI-CAGE-CH-0230</strain>
    </source>
</reference>
<feature type="region of interest" description="Disordered" evidence="1">
    <location>
        <begin position="538"/>
        <end position="585"/>
    </location>
</feature>
<comment type="caution">
    <text evidence="2">The sequence shown here is derived from an EMBL/GenBank/DDBJ whole genome shotgun (WGS) entry which is preliminary data.</text>
</comment>
<proteinExistence type="predicted"/>
<dbReference type="OrthoDB" id="5591786at2759"/>
<feature type="compositionally biased region" description="Low complexity" evidence="1">
    <location>
        <begin position="538"/>
        <end position="559"/>
    </location>
</feature>
<organism evidence="2 3">
    <name type="scientific">Microdochium trichocladiopsis</name>
    <dbReference type="NCBI Taxonomy" id="1682393"/>
    <lineage>
        <taxon>Eukaryota</taxon>
        <taxon>Fungi</taxon>
        <taxon>Dikarya</taxon>
        <taxon>Ascomycota</taxon>
        <taxon>Pezizomycotina</taxon>
        <taxon>Sordariomycetes</taxon>
        <taxon>Xylariomycetidae</taxon>
        <taxon>Xylariales</taxon>
        <taxon>Microdochiaceae</taxon>
        <taxon>Microdochium</taxon>
    </lineage>
</organism>
<dbReference type="Proteomes" id="UP000756346">
    <property type="component" value="Unassembled WGS sequence"/>
</dbReference>
<feature type="region of interest" description="Disordered" evidence="1">
    <location>
        <begin position="87"/>
        <end position="135"/>
    </location>
</feature>
<feature type="region of interest" description="Disordered" evidence="1">
    <location>
        <begin position="677"/>
        <end position="724"/>
    </location>
</feature>
<evidence type="ECO:0000313" key="2">
    <source>
        <dbReference type="EMBL" id="KAH7035131.1"/>
    </source>
</evidence>
<dbReference type="InterPro" id="IPR014839">
    <property type="entry name" value="Crt10"/>
</dbReference>
<dbReference type="Pfam" id="PF08728">
    <property type="entry name" value="CRT10"/>
    <property type="match status" value="1"/>
</dbReference>
<dbReference type="AlphaFoldDB" id="A0A9P9BWJ3"/>
<gene>
    <name evidence="2" type="ORF">B0I36DRAFT_360552</name>
</gene>
<feature type="compositionally biased region" description="Low complexity" evidence="1">
    <location>
        <begin position="677"/>
        <end position="692"/>
    </location>
</feature>
<accession>A0A9P9BWJ3</accession>
<evidence type="ECO:0000313" key="3">
    <source>
        <dbReference type="Proteomes" id="UP000756346"/>
    </source>
</evidence>
<protein>
    <submittedName>
        <fullName evidence="2">Uncharacterized protein</fullName>
    </submittedName>
</protein>
<feature type="compositionally biased region" description="Acidic residues" evidence="1">
    <location>
        <begin position="99"/>
        <end position="121"/>
    </location>
</feature>
<feature type="compositionally biased region" description="Low complexity" evidence="1">
    <location>
        <begin position="701"/>
        <end position="717"/>
    </location>
</feature>
<evidence type="ECO:0000256" key="1">
    <source>
        <dbReference type="SAM" id="MobiDB-lite"/>
    </source>
</evidence>
<feature type="compositionally biased region" description="Polar residues" evidence="1">
    <location>
        <begin position="23"/>
        <end position="33"/>
    </location>
</feature>
<keyword evidence="3" id="KW-1185">Reference proteome</keyword>
<dbReference type="RefSeq" id="XP_046015224.1">
    <property type="nucleotide sequence ID" value="XM_046158330.1"/>
</dbReference>
<dbReference type="GeneID" id="70187876"/>
<feature type="region of interest" description="Disordered" evidence="1">
    <location>
        <begin position="1"/>
        <end position="44"/>
    </location>
</feature>
<name>A0A9P9BWJ3_9PEZI</name>